<evidence type="ECO:0000256" key="1">
    <source>
        <dbReference type="SAM" id="Coils"/>
    </source>
</evidence>
<protein>
    <submittedName>
        <fullName evidence="2">Uncharacterized protein</fullName>
    </submittedName>
</protein>
<sequence length="222" mass="23888">MTVIGFSLLKKIFTVLFLITATLVLSYPALAIDSTQAGVTKSNSLRQNLEQKKLTAQQRLSEKRAEIASKAAILKERLQNFKDKIKAATVQRISDTLNKINQNQTTQMQKHLDKMSGMVTRLESRINEAPGAGQSTASASAALNDAKQAIASASAAVTTQAGMDYTISVSSESAVRADSKQARDKLHNDLKSVRQLVINAKQAVAKTIMTVAKTLGGVKSGR</sequence>
<reference evidence="2 3" key="1">
    <citation type="journal article" date="2016" name="Nat. Commun.">
        <title>Thousands of microbial genomes shed light on interconnected biogeochemical processes in an aquifer system.</title>
        <authorList>
            <person name="Anantharaman K."/>
            <person name="Brown C.T."/>
            <person name="Hug L.A."/>
            <person name="Sharon I."/>
            <person name="Castelle C.J."/>
            <person name="Probst A.J."/>
            <person name="Thomas B.C."/>
            <person name="Singh A."/>
            <person name="Wilkins M.J."/>
            <person name="Karaoz U."/>
            <person name="Brodie E.L."/>
            <person name="Williams K.H."/>
            <person name="Hubbard S.S."/>
            <person name="Banfield J.F."/>
        </authorList>
    </citation>
    <scope>NUCLEOTIDE SEQUENCE [LARGE SCALE GENOMIC DNA]</scope>
</reference>
<name>A0A1F5KPD0_9BACT</name>
<feature type="coiled-coil region" evidence="1">
    <location>
        <begin position="46"/>
        <end position="91"/>
    </location>
</feature>
<dbReference type="AlphaFoldDB" id="A0A1F5KPD0"/>
<dbReference type="STRING" id="1797785.A3B45_01560"/>
<dbReference type="EMBL" id="MFDM01000024">
    <property type="protein sequence ID" value="OGE42471.1"/>
    <property type="molecule type" value="Genomic_DNA"/>
</dbReference>
<gene>
    <name evidence="2" type="ORF">A3B45_01560</name>
</gene>
<keyword evidence="1" id="KW-0175">Coiled coil</keyword>
<evidence type="ECO:0000313" key="2">
    <source>
        <dbReference type="EMBL" id="OGE42471.1"/>
    </source>
</evidence>
<dbReference type="Proteomes" id="UP000178565">
    <property type="component" value="Unassembled WGS sequence"/>
</dbReference>
<evidence type="ECO:0000313" key="3">
    <source>
        <dbReference type="Proteomes" id="UP000178565"/>
    </source>
</evidence>
<accession>A0A1F5KPD0</accession>
<proteinExistence type="predicted"/>
<organism evidence="2 3">
    <name type="scientific">Candidatus Daviesbacteria bacterium RIFCSPLOWO2_01_FULL_39_12</name>
    <dbReference type="NCBI Taxonomy" id="1797785"/>
    <lineage>
        <taxon>Bacteria</taxon>
        <taxon>Candidatus Daviesiibacteriota</taxon>
    </lineage>
</organism>
<comment type="caution">
    <text evidence="2">The sequence shown here is derived from an EMBL/GenBank/DDBJ whole genome shotgun (WGS) entry which is preliminary data.</text>
</comment>